<comment type="similarity">
    <text evidence="3 6">Belongs to the trehalose phosphatase family.</text>
</comment>
<dbReference type="Gene3D" id="3.30.70.1020">
    <property type="entry name" value="Trehalose-6-phosphate phosphatase related protein, domain 2"/>
    <property type="match status" value="1"/>
</dbReference>
<dbReference type="InterPro" id="IPR023214">
    <property type="entry name" value="HAD_sf"/>
</dbReference>
<dbReference type="PANTHER" id="PTHR43768:SF3">
    <property type="entry name" value="TREHALOSE 6-PHOSPHATE PHOSPHATASE"/>
    <property type="match status" value="1"/>
</dbReference>
<keyword evidence="6" id="KW-0479">Metal-binding</keyword>
<gene>
    <name evidence="7" type="ORF">GCM10011354_28700</name>
</gene>
<comment type="caution">
    <text evidence="7">The sequence shown here is derived from an EMBL/GenBank/DDBJ whole genome shotgun (WGS) entry which is preliminary data.</text>
</comment>
<keyword evidence="8" id="KW-1185">Reference proteome</keyword>
<dbReference type="NCBIfam" id="TIGR01484">
    <property type="entry name" value="HAD-SF-IIB"/>
    <property type="match status" value="1"/>
</dbReference>
<dbReference type="Pfam" id="PF02358">
    <property type="entry name" value="Trehalose_PPase"/>
    <property type="match status" value="1"/>
</dbReference>
<dbReference type="RefSeq" id="WP_130650121.1">
    <property type="nucleotide sequence ID" value="NZ_BMHA01000011.1"/>
</dbReference>
<evidence type="ECO:0000313" key="8">
    <source>
        <dbReference type="Proteomes" id="UP000650511"/>
    </source>
</evidence>
<reference evidence="7" key="2">
    <citation type="submission" date="2020-09" db="EMBL/GenBank/DDBJ databases">
        <authorList>
            <person name="Sun Q."/>
            <person name="Zhou Y."/>
        </authorList>
    </citation>
    <scope>NUCLEOTIDE SEQUENCE</scope>
    <source>
        <strain evidence="7">CGMCC 1.14988</strain>
    </source>
</reference>
<dbReference type="Gene3D" id="3.40.50.1000">
    <property type="entry name" value="HAD superfamily/HAD-like"/>
    <property type="match status" value="1"/>
</dbReference>
<comment type="catalytic activity">
    <reaction evidence="1 6">
        <text>alpha,alpha-trehalose 6-phosphate + H2O = alpha,alpha-trehalose + phosphate</text>
        <dbReference type="Rhea" id="RHEA:23420"/>
        <dbReference type="ChEBI" id="CHEBI:15377"/>
        <dbReference type="ChEBI" id="CHEBI:16551"/>
        <dbReference type="ChEBI" id="CHEBI:43474"/>
        <dbReference type="ChEBI" id="CHEBI:58429"/>
        <dbReference type="EC" id="3.1.3.12"/>
    </reaction>
</comment>
<accession>A0A8J3AC83</accession>
<dbReference type="NCBIfam" id="TIGR00685">
    <property type="entry name" value="T6PP"/>
    <property type="match status" value="1"/>
</dbReference>
<dbReference type="GO" id="GO:0005992">
    <property type="term" value="P:trehalose biosynthetic process"/>
    <property type="evidence" value="ECO:0007669"/>
    <property type="project" value="UniProtKB-UniPathway"/>
</dbReference>
<organism evidence="7 8">
    <name type="scientific">Egicoccus halophilus</name>
    <dbReference type="NCBI Taxonomy" id="1670830"/>
    <lineage>
        <taxon>Bacteria</taxon>
        <taxon>Bacillati</taxon>
        <taxon>Actinomycetota</taxon>
        <taxon>Nitriliruptoria</taxon>
        <taxon>Egicoccales</taxon>
        <taxon>Egicoccaceae</taxon>
        <taxon>Egicoccus</taxon>
    </lineage>
</organism>
<reference evidence="7" key="1">
    <citation type="journal article" date="2014" name="Int. J. Syst. Evol. Microbiol.">
        <title>Complete genome sequence of Corynebacterium casei LMG S-19264T (=DSM 44701T), isolated from a smear-ripened cheese.</title>
        <authorList>
            <consortium name="US DOE Joint Genome Institute (JGI-PGF)"/>
            <person name="Walter F."/>
            <person name="Albersmeier A."/>
            <person name="Kalinowski J."/>
            <person name="Ruckert C."/>
        </authorList>
    </citation>
    <scope>NUCLEOTIDE SEQUENCE</scope>
    <source>
        <strain evidence="7">CGMCC 1.14988</strain>
    </source>
</reference>
<sequence length="262" mass="28081">MNLDDPIQLADELGPVEDWLLVLDFDGVLSPIVERPEDAAPADGVVAAVERLAARTPVAVVSGRPIAELDARLGRLPITYAGGHGAEVRTAEGEPSAFVDVDTVAGVLDELETHLRERLPDDAGWQVERKTASLAVHHRRVADDLRDATLPEVLDLLEQRRQDGPGFEVLAGKAVVELRPAGVDKGRALAWIAERTPGRRPLVLGDDVTDEDAFREADRRDGLGILVADTARATVARRRLRDPDDVVAFLCALGDAGGDAGP</sequence>
<evidence type="ECO:0000256" key="3">
    <source>
        <dbReference type="ARBA" id="ARBA00008770"/>
    </source>
</evidence>
<dbReference type="EC" id="3.1.3.12" evidence="6"/>
<dbReference type="InterPro" id="IPR003337">
    <property type="entry name" value="Trehalose_PPase"/>
</dbReference>
<dbReference type="InterPro" id="IPR006379">
    <property type="entry name" value="HAD-SF_hydro_IIB"/>
</dbReference>
<dbReference type="OrthoDB" id="9816160at2"/>
<dbReference type="InterPro" id="IPR044651">
    <property type="entry name" value="OTSB-like"/>
</dbReference>
<evidence type="ECO:0000256" key="5">
    <source>
        <dbReference type="ARBA" id="ARBA00024179"/>
    </source>
</evidence>
<dbReference type="UniPathway" id="UPA00299"/>
<evidence type="ECO:0000256" key="6">
    <source>
        <dbReference type="RuleBase" id="RU361117"/>
    </source>
</evidence>
<dbReference type="Proteomes" id="UP000650511">
    <property type="component" value="Unassembled WGS sequence"/>
</dbReference>
<dbReference type="SUPFAM" id="SSF56784">
    <property type="entry name" value="HAD-like"/>
    <property type="match status" value="1"/>
</dbReference>
<evidence type="ECO:0000256" key="1">
    <source>
        <dbReference type="ARBA" id="ARBA00000500"/>
    </source>
</evidence>
<comment type="cofactor">
    <cofactor evidence="6">
        <name>Mg(2+)</name>
        <dbReference type="ChEBI" id="CHEBI:18420"/>
    </cofactor>
</comment>
<dbReference type="GO" id="GO:0046872">
    <property type="term" value="F:metal ion binding"/>
    <property type="evidence" value="ECO:0007669"/>
    <property type="project" value="UniProtKB-KW"/>
</dbReference>
<dbReference type="EMBL" id="BMHA01000011">
    <property type="protein sequence ID" value="GGI08360.1"/>
    <property type="molecule type" value="Genomic_DNA"/>
</dbReference>
<comment type="pathway">
    <text evidence="2 6">Glycan biosynthesis; trehalose biosynthesis.</text>
</comment>
<evidence type="ECO:0000313" key="7">
    <source>
        <dbReference type="EMBL" id="GGI08360.1"/>
    </source>
</evidence>
<keyword evidence="4 6" id="KW-0378">Hydrolase</keyword>
<dbReference type="InterPro" id="IPR036412">
    <property type="entry name" value="HAD-like_sf"/>
</dbReference>
<proteinExistence type="inferred from homology"/>
<evidence type="ECO:0000256" key="2">
    <source>
        <dbReference type="ARBA" id="ARBA00005199"/>
    </source>
</evidence>
<dbReference type="PANTHER" id="PTHR43768">
    <property type="entry name" value="TREHALOSE 6-PHOSPHATE PHOSPHATASE"/>
    <property type="match status" value="1"/>
</dbReference>
<name>A0A8J3AC83_9ACTN</name>
<comment type="function">
    <text evidence="5 6">Removes the phosphate from trehalose 6-phosphate to produce free trehalose.</text>
</comment>
<dbReference type="AlphaFoldDB" id="A0A8J3AC83"/>
<protein>
    <recommendedName>
        <fullName evidence="6">Trehalose 6-phosphate phosphatase</fullName>
        <ecNumber evidence="6">3.1.3.12</ecNumber>
    </recommendedName>
</protein>
<keyword evidence="6" id="KW-0460">Magnesium</keyword>
<dbReference type="CDD" id="cd01627">
    <property type="entry name" value="HAD_TPP"/>
    <property type="match status" value="1"/>
</dbReference>
<dbReference type="GO" id="GO:0004805">
    <property type="term" value="F:trehalose-phosphatase activity"/>
    <property type="evidence" value="ECO:0007669"/>
    <property type="project" value="UniProtKB-EC"/>
</dbReference>
<evidence type="ECO:0000256" key="4">
    <source>
        <dbReference type="ARBA" id="ARBA00022801"/>
    </source>
</evidence>